<name>A0A1V6T3Z6_9EURO</name>
<accession>A0A1V6T3Z6</accession>
<dbReference type="Proteomes" id="UP000191285">
    <property type="component" value="Unassembled WGS sequence"/>
</dbReference>
<proteinExistence type="predicted"/>
<feature type="compositionally biased region" description="Basic and acidic residues" evidence="1">
    <location>
        <begin position="90"/>
        <end position="110"/>
    </location>
</feature>
<feature type="region of interest" description="Disordered" evidence="1">
    <location>
        <begin position="24"/>
        <end position="43"/>
    </location>
</feature>
<dbReference type="EMBL" id="MLKD01000012">
    <property type="protein sequence ID" value="OQE21038.1"/>
    <property type="molecule type" value="Genomic_DNA"/>
</dbReference>
<dbReference type="AlphaFoldDB" id="A0A1V6T3Z6"/>
<gene>
    <name evidence="2" type="ORF">PENSTE_c012G01597</name>
</gene>
<dbReference type="OrthoDB" id="3359339at2759"/>
<organism evidence="2 3">
    <name type="scientific">Penicillium steckii</name>
    <dbReference type="NCBI Taxonomy" id="303698"/>
    <lineage>
        <taxon>Eukaryota</taxon>
        <taxon>Fungi</taxon>
        <taxon>Dikarya</taxon>
        <taxon>Ascomycota</taxon>
        <taxon>Pezizomycotina</taxon>
        <taxon>Eurotiomycetes</taxon>
        <taxon>Eurotiomycetidae</taxon>
        <taxon>Eurotiales</taxon>
        <taxon>Aspergillaceae</taxon>
        <taxon>Penicillium</taxon>
    </lineage>
</organism>
<sequence>MPTFFEDNRRVAYEAEKNLNSYQAKQGLGAKSDSAQESGVNELVEKQFPEAGEVKYGPGATASGSDHRVIPEDEGGTRDDRGRLPNADQFKGKGGPEDNVKMESEQRPGDQEVPNLQDLKRRGVAE</sequence>
<protein>
    <submittedName>
        <fullName evidence="2">Uncharacterized protein</fullName>
    </submittedName>
</protein>
<evidence type="ECO:0000256" key="1">
    <source>
        <dbReference type="SAM" id="MobiDB-lite"/>
    </source>
</evidence>
<comment type="caution">
    <text evidence="2">The sequence shown here is derived from an EMBL/GenBank/DDBJ whole genome shotgun (WGS) entry which is preliminary data.</text>
</comment>
<keyword evidence="3" id="KW-1185">Reference proteome</keyword>
<dbReference type="STRING" id="303698.A0A1V6T3Z6"/>
<evidence type="ECO:0000313" key="2">
    <source>
        <dbReference type="EMBL" id="OQE21038.1"/>
    </source>
</evidence>
<feature type="region of interest" description="Disordered" evidence="1">
    <location>
        <begin position="49"/>
        <end position="126"/>
    </location>
</feature>
<feature type="compositionally biased region" description="Basic and acidic residues" evidence="1">
    <location>
        <begin position="65"/>
        <end position="83"/>
    </location>
</feature>
<reference evidence="3" key="1">
    <citation type="journal article" date="2017" name="Nat. Microbiol.">
        <title>Global analysis of biosynthetic gene clusters reveals vast potential of secondary metabolite production in Penicillium species.</title>
        <authorList>
            <person name="Nielsen J.C."/>
            <person name="Grijseels S."/>
            <person name="Prigent S."/>
            <person name="Ji B."/>
            <person name="Dainat J."/>
            <person name="Nielsen K.F."/>
            <person name="Frisvad J.C."/>
            <person name="Workman M."/>
            <person name="Nielsen J."/>
        </authorList>
    </citation>
    <scope>NUCLEOTIDE SEQUENCE [LARGE SCALE GENOMIC DNA]</scope>
    <source>
        <strain evidence="3">IBT 24891</strain>
    </source>
</reference>
<evidence type="ECO:0000313" key="3">
    <source>
        <dbReference type="Proteomes" id="UP000191285"/>
    </source>
</evidence>